<organism evidence="1 2">
    <name type="scientific">Gigaspora margarita</name>
    <dbReference type="NCBI Taxonomy" id="4874"/>
    <lineage>
        <taxon>Eukaryota</taxon>
        <taxon>Fungi</taxon>
        <taxon>Fungi incertae sedis</taxon>
        <taxon>Mucoromycota</taxon>
        <taxon>Glomeromycotina</taxon>
        <taxon>Glomeromycetes</taxon>
        <taxon>Diversisporales</taxon>
        <taxon>Gigasporaceae</taxon>
        <taxon>Gigaspora</taxon>
    </lineage>
</organism>
<evidence type="ECO:0000313" key="1">
    <source>
        <dbReference type="EMBL" id="KAF0559071.1"/>
    </source>
</evidence>
<dbReference type="Pfam" id="PF14388">
    <property type="entry name" value="DUF4419"/>
    <property type="match status" value="1"/>
</dbReference>
<dbReference type="PANTHER" id="PTHR31252">
    <property type="entry name" value="DUF4419 DOMAIN-CONTAINING PROTEIN"/>
    <property type="match status" value="1"/>
</dbReference>
<dbReference type="InterPro" id="IPR025533">
    <property type="entry name" value="DUF4419"/>
</dbReference>
<reference evidence="1 2" key="1">
    <citation type="journal article" date="2019" name="Environ. Microbiol.">
        <title>At the nexus of three kingdoms: the genome of the mycorrhizal fungus Gigaspora margarita provides insights into plant, endobacterial and fungal interactions.</title>
        <authorList>
            <person name="Venice F."/>
            <person name="Ghignone S."/>
            <person name="Salvioli di Fossalunga A."/>
            <person name="Amselem J."/>
            <person name="Novero M."/>
            <person name="Xianan X."/>
            <person name="Sedzielewska Toro K."/>
            <person name="Morin E."/>
            <person name="Lipzen A."/>
            <person name="Grigoriev I.V."/>
            <person name="Henrissat B."/>
            <person name="Martin F.M."/>
            <person name="Bonfante P."/>
        </authorList>
    </citation>
    <scope>NUCLEOTIDE SEQUENCE [LARGE SCALE GENOMIC DNA]</scope>
    <source>
        <strain evidence="1 2">BEG34</strain>
    </source>
</reference>
<gene>
    <name evidence="1" type="ORF">F8M41_007039</name>
</gene>
<proteinExistence type="predicted"/>
<sequence>MKGYFVYKLPGGCGIPKITLEGTLTDWLHLQEKVAKLRNLELDLDFWLDRIYPRRTTFQFAGFLGARQDIVDGECIISPVIGWYVTDRRAIMCKSSTGHCIVGQN</sequence>
<accession>A0A8H4EV39</accession>
<dbReference type="Proteomes" id="UP000439903">
    <property type="component" value="Unassembled WGS sequence"/>
</dbReference>
<keyword evidence="2" id="KW-1185">Reference proteome</keyword>
<dbReference type="OrthoDB" id="2305333at2759"/>
<name>A0A8H4EV39_GIGMA</name>
<protein>
    <submittedName>
        <fullName evidence="1">Uncharacterized protein</fullName>
    </submittedName>
</protein>
<comment type="caution">
    <text evidence="1">The sequence shown here is derived from an EMBL/GenBank/DDBJ whole genome shotgun (WGS) entry which is preliminary data.</text>
</comment>
<dbReference type="EMBL" id="WTPW01000018">
    <property type="protein sequence ID" value="KAF0559071.1"/>
    <property type="molecule type" value="Genomic_DNA"/>
</dbReference>
<dbReference type="AlphaFoldDB" id="A0A8H4EV39"/>
<evidence type="ECO:0000313" key="2">
    <source>
        <dbReference type="Proteomes" id="UP000439903"/>
    </source>
</evidence>
<dbReference type="PANTHER" id="PTHR31252:SF11">
    <property type="entry name" value="DUF4419 DOMAIN-CONTAINING PROTEIN"/>
    <property type="match status" value="1"/>
</dbReference>